<proteinExistence type="predicted"/>
<protein>
    <submittedName>
        <fullName evidence="1">Uncharacterized protein</fullName>
    </submittedName>
</protein>
<evidence type="ECO:0000313" key="1">
    <source>
        <dbReference type="EMBL" id="AIS31449.1"/>
    </source>
</evidence>
<reference evidence="1" key="1">
    <citation type="submission" date="2013-12" db="EMBL/GenBank/DDBJ databases">
        <title>The complete genome sequence of Methanobacterium sp. BRM9.</title>
        <authorList>
            <consortium name="Pastoral Greenhouse Gas Research Consortium"/>
            <person name="Kelly W.J."/>
            <person name="Leahy S.C."/>
            <person name="Perry R."/>
            <person name="Li D."/>
            <person name="Altermann E."/>
            <person name="Lambie S.C."/>
            <person name="Attwood G.T."/>
        </authorList>
    </citation>
    <scope>NUCLEOTIDE SEQUENCE [LARGE SCALE GENOMIC DNA]</scope>
    <source>
        <strain evidence="1">BRM9</strain>
    </source>
</reference>
<evidence type="ECO:0000313" key="3">
    <source>
        <dbReference type="Proteomes" id="UP000029661"/>
    </source>
</evidence>
<accession>A0A089ZUX6</accession>
<dbReference type="EMBL" id="CP006933">
    <property type="protein sequence ID" value="AIS31449.1"/>
    <property type="molecule type" value="Genomic_DNA"/>
</dbReference>
<sequence>MMIKCLDMIADQAANQYNVTWSRTTPIVVSVFDDAYQTYLTLECDHSMGMTVMGSLKNTILFNSACSSQISSIEYGIMRNLDFISQYETVSLDVMGSVARDMSYAFWTGTDLELFTYNGYTVMELVGRNDLILLYDPETGIMRDLNTVNGFCGASGVFIIIYC</sequence>
<name>A0A089ZUX6_METFO</name>
<gene>
    <name evidence="1" type="ORF">BRM9_0626</name>
    <name evidence="2" type="ORF">MB9_1666</name>
</gene>
<evidence type="ECO:0000313" key="4">
    <source>
        <dbReference type="Proteomes" id="UP000062768"/>
    </source>
</evidence>
<keyword evidence="4" id="KW-1185">Reference proteome</keyword>
<dbReference type="Proteomes" id="UP000062768">
    <property type="component" value="Chromosome I"/>
</dbReference>
<dbReference type="KEGG" id="mfc:BRM9_0626"/>
<dbReference type="EMBL" id="LN734822">
    <property type="protein sequence ID" value="CEL25301.1"/>
    <property type="molecule type" value="Genomic_DNA"/>
</dbReference>
<dbReference type="PATRIC" id="fig|2162.10.peg.1737"/>
<reference evidence="2" key="2">
    <citation type="submission" date="2014-09" db="EMBL/GenBank/DDBJ databases">
        <authorList>
            <person name="Bishop-Lilly K.A."/>
            <person name="Broomall S.M."/>
            <person name="Chain P.S."/>
            <person name="Chertkov O."/>
            <person name="Coyne S.R."/>
            <person name="Daligault H.E."/>
            <person name="Davenport K.W."/>
            <person name="Erkkila T."/>
            <person name="Frey K.G."/>
            <person name="Gibbons H.S."/>
            <person name="Gu W."/>
            <person name="Jaissle J."/>
            <person name="Johnson S.L."/>
            <person name="Koroleva G.I."/>
            <person name="Ladner J.T."/>
            <person name="Lo C.-C."/>
            <person name="Minogue T.D."/>
            <person name="Munk C."/>
            <person name="Palacios G.F."/>
            <person name="Redden C.L."/>
            <person name="Rosenzweig C.N."/>
            <person name="Scholz M.B."/>
            <person name="Teshima H."/>
            <person name="Xu Y."/>
        </authorList>
    </citation>
    <scope>NUCLEOTIDE SEQUENCE</scope>
    <source>
        <strain evidence="2">Mb9</strain>
    </source>
</reference>
<evidence type="ECO:0000313" key="2">
    <source>
        <dbReference type="EMBL" id="CEL25301.1"/>
    </source>
</evidence>
<organism evidence="1 3">
    <name type="scientific">Methanobacterium formicicum</name>
    <dbReference type="NCBI Taxonomy" id="2162"/>
    <lineage>
        <taxon>Archaea</taxon>
        <taxon>Methanobacteriati</taxon>
        <taxon>Methanobacteriota</taxon>
        <taxon>Methanomada group</taxon>
        <taxon>Methanobacteria</taxon>
        <taxon>Methanobacteriales</taxon>
        <taxon>Methanobacteriaceae</taxon>
        <taxon>Methanobacterium</taxon>
    </lineage>
</organism>
<dbReference type="AlphaFoldDB" id="A0A089ZUX6"/>
<dbReference type="Proteomes" id="UP000029661">
    <property type="component" value="Chromosome"/>
</dbReference>
<dbReference type="STRING" id="2162.BRM9_0626"/>